<name>A0A1B8U1L2_9FLAO</name>
<keyword evidence="2" id="KW-1185">Reference proteome</keyword>
<sequence length="78" mass="8793">MNTNKDTETKIYKDVETEGITENVAGEQTIQTEETKILKGTDGDKDKEVLIGKDIGKIDEIQEGHNTLQKRILAKMMK</sequence>
<proteinExistence type="predicted"/>
<dbReference type="STRING" id="996801.BW723_13730"/>
<accession>A0A1B8U1L2</accession>
<gene>
    <name evidence="1" type="ORF">LPB301_08050</name>
</gene>
<dbReference type="OrthoDB" id="1203272at2"/>
<reference evidence="2" key="1">
    <citation type="submission" date="2016-02" db="EMBL/GenBank/DDBJ databases">
        <title>Paenibacillus sp. LPB0068, isolated from Crassostrea gigas.</title>
        <authorList>
            <person name="Shin S.-K."/>
            <person name="Yi H."/>
        </authorList>
    </citation>
    <scope>NUCLEOTIDE SEQUENCE [LARGE SCALE GENOMIC DNA]</scope>
    <source>
        <strain evidence="2">KCTC 23969</strain>
    </source>
</reference>
<evidence type="ECO:0000313" key="2">
    <source>
        <dbReference type="Proteomes" id="UP000092612"/>
    </source>
</evidence>
<dbReference type="EMBL" id="LSFL01000029">
    <property type="protein sequence ID" value="OBY65758.1"/>
    <property type="molecule type" value="Genomic_DNA"/>
</dbReference>
<organism evidence="1 2">
    <name type="scientific">Polaribacter reichenbachii</name>
    <dbReference type="NCBI Taxonomy" id="996801"/>
    <lineage>
        <taxon>Bacteria</taxon>
        <taxon>Pseudomonadati</taxon>
        <taxon>Bacteroidota</taxon>
        <taxon>Flavobacteriia</taxon>
        <taxon>Flavobacteriales</taxon>
        <taxon>Flavobacteriaceae</taxon>
    </lineage>
</organism>
<evidence type="ECO:0000313" key="1">
    <source>
        <dbReference type="EMBL" id="OBY65758.1"/>
    </source>
</evidence>
<comment type="caution">
    <text evidence="1">The sequence shown here is derived from an EMBL/GenBank/DDBJ whole genome shotgun (WGS) entry which is preliminary data.</text>
</comment>
<dbReference type="KEGG" id="prn:BW723_13730"/>
<dbReference type="RefSeq" id="WP_068359968.1">
    <property type="nucleotide sequence ID" value="NZ_CP019337.1"/>
</dbReference>
<dbReference type="Proteomes" id="UP000092612">
    <property type="component" value="Unassembled WGS sequence"/>
</dbReference>
<dbReference type="AlphaFoldDB" id="A0A1B8U1L2"/>
<protein>
    <submittedName>
        <fullName evidence="1">Uncharacterized protein</fullName>
    </submittedName>
</protein>